<gene>
    <name evidence="1" type="ORF">DILT_LOCUS19236</name>
</gene>
<keyword evidence="2" id="KW-1185">Reference proteome</keyword>
<name>A0A3P7NSN5_DIBLA</name>
<accession>A0A3P7NSN5</accession>
<organism evidence="1 2">
    <name type="scientific">Dibothriocephalus latus</name>
    <name type="common">Fish tapeworm</name>
    <name type="synonym">Diphyllobothrium latum</name>
    <dbReference type="NCBI Taxonomy" id="60516"/>
    <lineage>
        <taxon>Eukaryota</taxon>
        <taxon>Metazoa</taxon>
        <taxon>Spiralia</taxon>
        <taxon>Lophotrochozoa</taxon>
        <taxon>Platyhelminthes</taxon>
        <taxon>Cestoda</taxon>
        <taxon>Eucestoda</taxon>
        <taxon>Diphyllobothriidea</taxon>
        <taxon>Diphyllobothriidae</taxon>
        <taxon>Dibothriocephalus</taxon>
    </lineage>
</organism>
<evidence type="ECO:0000313" key="2">
    <source>
        <dbReference type="Proteomes" id="UP000281553"/>
    </source>
</evidence>
<sequence length="45" mass="4937">MAGETRVRNSGVAAISAATLELGYHHLMTPNEAEKVFMDVLCVFR</sequence>
<dbReference type="EMBL" id="UYRU01109766">
    <property type="protein sequence ID" value="VDN43970.1"/>
    <property type="molecule type" value="Genomic_DNA"/>
</dbReference>
<reference evidence="1 2" key="1">
    <citation type="submission" date="2018-11" db="EMBL/GenBank/DDBJ databases">
        <authorList>
            <consortium name="Pathogen Informatics"/>
        </authorList>
    </citation>
    <scope>NUCLEOTIDE SEQUENCE [LARGE SCALE GENOMIC DNA]</scope>
</reference>
<protein>
    <submittedName>
        <fullName evidence="1">Uncharacterized protein</fullName>
    </submittedName>
</protein>
<proteinExistence type="predicted"/>
<dbReference type="Proteomes" id="UP000281553">
    <property type="component" value="Unassembled WGS sequence"/>
</dbReference>
<dbReference type="AlphaFoldDB" id="A0A3P7NSN5"/>
<evidence type="ECO:0000313" key="1">
    <source>
        <dbReference type="EMBL" id="VDN43970.1"/>
    </source>
</evidence>